<dbReference type="PANTHER" id="PTHR23169:SF7">
    <property type="entry name" value="ENVOPLAKIN"/>
    <property type="match status" value="1"/>
</dbReference>
<dbReference type="SUPFAM" id="SSF46966">
    <property type="entry name" value="Spectrin repeat"/>
    <property type="match status" value="2"/>
</dbReference>
<dbReference type="GO" id="GO:0042060">
    <property type="term" value="P:wound healing"/>
    <property type="evidence" value="ECO:0007669"/>
    <property type="project" value="TreeGrafter"/>
</dbReference>
<feature type="compositionally biased region" description="Basic residues" evidence="6">
    <location>
        <begin position="1"/>
        <end position="11"/>
    </location>
</feature>
<feature type="compositionally biased region" description="Low complexity" evidence="6">
    <location>
        <begin position="78"/>
        <end position="88"/>
    </location>
</feature>
<accession>A0AAW0Q1X9</accession>
<dbReference type="InterPro" id="IPR055419">
    <property type="entry name" value="Spectrin_PEPL/EVPL"/>
</dbReference>
<comment type="caution">
    <text evidence="10">The sequence shown here is derived from an EMBL/GenBank/DDBJ whole genome shotgun (WGS) entry which is preliminary data.</text>
</comment>
<dbReference type="Gene3D" id="1.20.58.60">
    <property type="match status" value="4"/>
</dbReference>
<evidence type="ECO:0000313" key="10">
    <source>
        <dbReference type="EMBL" id="KAK7939050.1"/>
    </source>
</evidence>
<feature type="domain" description="Periplakin/Envoplakin N-terminal" evidence="8">
    <location>
        <begin position="231"/>
        <end position="323"/>
    </location>
</feature>
<evidence type="ECO:0000256" key="5">
    <source>
        <dbReference type="SAM" id="Coils"/>
    </source>
</evidence>
<evidence type="ECO:0000259" key="9">
    <source>
        <dbReference type="Pfam" id="PF26346"/>
    </source>
</evidence>
<dbReference type="EMBL" id="JBBPFD010000002">
    <property type="protein sequence ID" value="KAK7939050.1"/>
    <property type="molecule type" value="Genomic_DNA"/>
</dbReference>
<evidence type="ECO:0000313" key="11">
    <source>
        <dbReference type="Proteomes" id="UP001460270"/>
    </source>
</evidence>
<proteinExistence type="inferred from homology"/>
<dbReference type="Pfam" id="PF17902">
    <property type="entry name" value="SH3_10"/>
    <property type="match status" value="1"/>
</dbReference>
<evidence type="ECO:0000256" key="3">
    <source>
        <dbReference type="ARBA" id="ARBA00022737"/>
    </source>
</evidence>
<organism evidence="10 11">
    <name type="scientific">Mugilogobius chulae</name>
    <name type="common">yellowstripe goby</name>
    <dbReference type="NCBI Taxonomy" id="88201"/>
    <lineage>
        <taxon>Eukaryota</taxon>
        <taxon>Metazoa</taxon>
        <taxon>Chordata</taxon>
        <taxon>Craniata</taxon>
        <taxon>Vertebrata</taxon>
        <taxon>Euteleostomi</taxon>
        <taxon>Actinopterygii</taxon>
        <taxon>Neopterygii</taxon>
        <taxon>Teleostei</taxon>
        <taxon>Neoteleostei</taxon>
        <taxon>Acanthomorphata</taxon>
        <taxon>Gobiaria</taxon>
        <taxon>Gobiiformes</taxon>
        <taxon>Gobioidei</taxon>
        <taxon>Gobiidae</taxon>
        <taxon>Gobionellinae</taxon>
        <taxon>Mugilogobius</taxon>
    </lineage>
</organism>
<feature type="region of interest" description="Disordered" evidence="6">
    <location>
        <begin position="1"/>
        <end position="25"/>
    </location>
</feature>
<evidence type="ECO:0000256" key="4">
    <source>
        <dbReference type="ARBA" id="ARBA00023054"/>
    </source>
</evidence>
<keyword evidence="11" id="KW-1185">Reference proteome</keyword>
<dbReference type="Pfam" id="PF23160">
    <property type="entry name" value="Spectrin_1st_PEPL"/>
    <property type="match status" value="1"/>
</dbReference>
<dbReference type="GO" id="GO:0005882">
    <property type="term" value="C:intermediate filament"/>
    <property type="evidence" value="ECO:0007669"/>
    <property type="project" value="TreeGrafter"/>
</dbReference>
<keyword evidence="2" id="KW-0597">Phosphoprotein</keyword>
<feature type="domain" description="Desmoplakin SH3" evidence="7">
    <location>
        <begin position="586"/>
        <end position="643"/>
    </location>
</feature>
<evidence type="ECO:0000259" key="7">
    <source>
        <dbReference type="Pfam" id="PF17902"/>
    </source>
</evidence>
<dbReference type="GO" id="GO:0045296">
    <property type="term" value="F:cadherin binding"/>
    <property type="evidence" value="ECO:0007669"/>
    <property type="project" value="TreeGrafter"/>
</dbReference>
<feature type="region of interest" description="Disordered" evidence="6">
    <location>
        <begin position="78"/>
        <end position="109"/>
    </location>
</feature>
<gene>
    <name evidence="10" type="ORF">WMY93_002376</name>
</gene>
<evidence type="ECO:0000256" key="1">
    <source>
        <dbReference type="ARBA" id="ARBA00009109"/>
    </source>
</evidence>
<dbReference type="GO" id="GO:0045104">
    <property type="term" value="P:intermediate filament cytoskeleton organization"/>
    <property type="evidence" value="ECO:0007669"/>
    <property type="project" value="InterPro"/>
</dbReference>
<feature type="domain" description="Periplakin-like plectin repeat" evidence="9">
    <location>
        <begin position="1178"/>
        <end position="1239"/>
    </location>
</feature>
<evidence type="ECO:0000256" key="6">
    <source>
        <dbReference type="SAM" id="MobiDB-lite"/>
    </source>
</evidence>
<dbReference type="AlphaFoldDB" id="A0AAW0Q1X9"/>
<dbReference type="CDD" id="cd00176">
    <property type="entry name" value="SPEC"/>
    <property type="match status" value="1"/>
</dbReference>
<protein>
    <recommendedName>
        <fullName evidence="12">Desmoplakin SH3 domain-containing protein</fullName>
    </recommendedName>
</protein>
<feature type="domain" description="Periplakin-like plectin repeat" evidence="9">
    <location>
        <begin position="1067"/>
        <end position="1169"/>
    </location>
</feature>
<comment type="similarity">
    <text evidence="1">Belongs to the plakin or cytolinker family.</text>
</comment>
<dbReference type="Gene3D" id="2.30.30.40">
    <property type="entry name" value="SH3 Domains"/>
    <property type="match status" value="1"/>
</dbReference>
<dbReference type="GO" id="GO:0005198">
    <property type="term" value="F:structural molecule activity"/>
    <property type="evidence" value="ECO:0007669"/>
    <property type="project" value="TreeGrafter"/>
</dbReference>
<keyword evidence="3" id="KW-0677">Repeat</keyword>
<keyword evidence="4 5" id="KW-0175">Coiled coil</keyword>
<dbReference type="InterPro" id="IPR018159">
    <property type="entry name" value="Spectrin/alpha-actinin"/>
</dbReference>
<dbReference type="GO" id="GO:0005737">
    <property type="term" value="C:cytoplasm"/>
    <property type="evidence" value="ECO:0007669"/>
    <property type="project" value="TreeGrafter"/>
</dbReference>
<dbReference type="InterPro" id="IPR043197">
    <property type="entry name" value="Plakin"/>
</dbReference>
<sequence length="1244" mass="142549">MGVKDRGRHTLLKHEPGPHAPASSHPGALWRCIVVVWSWQRRRRGGTGLPGLLLLLTTHLLGSPLPWEELRRRDRWNSPNSLSLSVSPHTHGRLDEEGHAPSQRRHRGPTCACVGPPRCPRSSARFLQVLQFPPTTKNLSSVHPLPSPERQMEISCKADEWTAPLDLVRSRDKPIITRVIKTSRPPPTDRKRLCTGLLYKAITSSVVLETRHMAVCRMSDAAKLVELISRMQKCADRVEKDILAAEDLLAKDQDREAQSLAFLHQNECADKLAEAEGLLKDLFMDVDRAKKLGHPQVKEIERDVKNLHDRWANDCAVYRDVYDQVQDLDTKPKIDWASLLDSKLRQLESQEFGPSLSDVEKQMAAHTILHQEIEAYNAQLKPDSTLPQEKYAALKNKYDKLYTSSEQRRAHLSSLRDYMQSCNKELLYLSSQQDRIMQRDWSDRMADPAGVRTEYEKFKTNALQAHEVEINQLQVDGDHLVDTGHPASQNIRECQSTMQTEWQRFLNLCLAQEEHLDNIRDYRKFQLDADTLSDSLHRLHSNLDPKVLKDKSNQEVVLAIEGDEPALQRNEQRLSALRDLSRAVVPLKQRRSSPSSITPVVSLCNWEVPEGSVTRGQELILKSNTDMKLWDVKDEKGRVLKLPRPASWCRPPTKRPSAEWTGTPLLSPQTQQDLFEFSQCSVFPSSCLKPKCPHCHIKPACVFVCSLQRELSELKERRAKLLSSLKTPIVENVVPQKAATISSAPEDPKARELAHELDRIKDTLERIHKDVLRRLRESLDNRSPVEDLAKRIEEHETAVRALDKLESEKAALQREMQPIISQKPLGPTTSTLPVKLSDVNNKIDDITALMDLYKKKASASLYLEKHMQKVDGIVSGFEEQLAKDGTILDKPSELPNRSQQLQQSLDFFLINLPNNTIKPTDDASQISAKLYSQTRAVEDIKKKSADLNRVQDLSRDLQNLLNTYEAKSNTYRETLYGPDEEDEEEDDIAEVLSLTKRKPSTMAQAVQKQEKDLLNLYSEVSAKNNQLLKQLNTTKNIKARNDDMVYHVEVIQQQQLQTQQKDLEASDSLKKDLTEEIGRRVRAETDLETYTKRFMSLKSRRGVERVEEKEVVQYYRDPKLEVELESLRKRIQDEVLRRTKTHTEIEIMNQRMTKLQLELSRTEPKLITKVLTDPVPAEPKIREKVVKKEVVRLEKDPEMLKSVLNFKNDLADEEARCQIINESIFSVRSEINTLERIIPPSSQR</sequence>
<dbReference type="SMART" id="SM00150">
    <property type="entry name" value="SPEC"/>
    <property type="match status" value="2"/>
</dbReference>
<feature type="coiled-coil region" evidence="5">
    <location>
        <begin position="750"/>
        <end position="822"/>
    </location>
</feature>
<dbReference type="PANTHER" id="PTHR23169">
    <property type="entry name" value="ENVOPLAKIN"/>
    <property type="match status" value="1"/>
</dbReference>
<dbReference type="Proteomes" id="UP001460270">
    <property type="component" value="Unassembled WGS sequence"/>
</dbReference>
<evidence type="ECO:0008006" key="12">
    <source>
        <dbReference type="Google" id="ProtNLM"/>
    </source>
</evidence>
<dbReference type="InterPro" id="IPR041615">
    <property type="entry name" value="Desmoplakin_SH3"/>
</dbReference>
<evidence type="ECO:0000256" key="2">
    <source>
        <dbReference type="ARBA" id="ARBA00022553"/>
    </source>
</evidence>
<dbReference type="Pfam" id="PF26346">
    <property type="entry name" value="Plectin_PPL"/>
    <property type="match status" value="2"/>
</dbReference>
<dbReference type="InterPro" id="IPR058847">
    <property type="entry name" value="Plectin_PPL"/>
</dbReference>
<dbReference type="GO" id="GO:0016020">
    <property type="term" value="C:membrane"/>
    <property type="evidence" value="ECO:0007669"/>
    <property type="project" value="TreeGrafter"/>
</dbReference>
<reference evidence="11" key="1">
    <citation type="submission" date="2024-04" db="EMBL/GenBank/DDBJ databases">
        <title>Salinicola lusitanus LLJ914,a marine bacterium isolated from the Okinawa Trough.</title>
        <authorList>
            <person name="Li J."/>
        </authorList>
    </citation>
    <scope>NUCLEOTIDE SEQUENCE [LARGE SCALE GENOMIC DNA]</scope>
</reference>
<evidence type="ECO:0000259" key="8">
    <source>
        <dbReference type="Pfam" id="PF23160"/>
    </source>
</evidence>
<name>A0AAW0Q1X9_9GOBI</name>